<evidence type="ECO:0000256" key="2">
    <source>
        <dbReference type="ARBA" id="ARBA00022840"/>
    </source>
</evidence>
<feature type="compositionally biased region" description="Polar residues" evidence="3">
    <location>
        <begin position="759"/>
        <end position="780"/>
    </location>
</feature>
<proteinExistence type="predicted"/>
<geneLocation type="plasmid" evidence="5">
    <name>pAL20115f</name>
</geneLocation>
<evidence type="ECO:0000256" key="1">
    <source>
        <dbReference type="ARBA" id="ARBA00022741"/>
    </source>
</evidence>
<gene>
    <name evidence="5" type="ORF">SAY89_18350</name>
</gene>
<dbReference type="Pfam" id="PF19263">
    <property type="entry name" value="DUF5906"/>
    <property type="match status" value="1"/>
</dbReference>
<evidence type="ECO:0000256" key="3">
    <source>
        <dbReference type="SAM" id="MobiDB-lite"/>
    </source>
</evidence>
<keyword evidence="1" id="KW-0547">Nucleotide-binding</keyword>
<dbReference type="Gene3D" id="3.40.50.300">
    <property type="entry name" value="P-loop containing nucleotide triphosphate hydrolases"/>
    <property type="match status" value="1"/>
</dbReference>
<dbReference type="RefSeq" id="WP_320002383.1">
    <property type="nucleotide sequence ID" value="NZ_CP138354.1"/>
</dbReference>
<feature type="region of interest" description="Disordered" evidence="3">
    <location>
        <begin position="748"/>
        <end position="818"/>
    </location>
</feature>
<evidence type="ECO:0000313" key="5">
    <source>
        <dbReference type="EMBL" id="WPF90516.1"/>
    </source>
</evidence>
<dbReference type="InterPro" id="IPR014015">
    <property type="entry name" value="Helicase_SF3_DNA-vir"/>
</dbReference>
<dbReference type="PROSITE" id="PS51206">
    <property type="entry name" value="SF3_HELICASE_1"/>
    <property type="match status" value="1"/>
</dbReference>
<evidence type="ECO:0000259" key="4">
    <source>
        <dbReference type="PROSITE" id="PS51206"/>
    </source>
</evidence>
<feature type="domain" description="SF3 helicase" evidence="4">
    <location>
        <begin position="391"/>
        <end position="565"/>
    </location>
</feature>
<reference evidence="5" key="1">
    <citation type="submission" date="2023-11" db="EMBL/GenBank/DDBJ databases">
        <title>Genome sequence of Cyanobacterium aponinum BCRC AL20115.</title>
        <authorList>
            <person name="Chang H.-Y."/>
            <person name="Lin K.-M."/>
            <person name="Hsueh H.-T."/>
            <person name="Chu H.-A."/>
            <person name="Kuo C.-H."/>
        </authorList>
    </citation>
    <scope>NUCLEOTIDE SEQUENCE</scope>
    <source>
        <strain evidence="5">AL20115</strain>
        <plasmid evidence="5">pAL20115f</plasmid>
    </source>
</reference>
<dbReference type="GO" id="GO:0005524">
    <property type="term" value="F:ATP binding"/>
    <property type="evidence" value="ECO:0007669"/>
    <property type="project" value="UniProtKB-KW"/>
</dbReference>
<dbReference type="SUPFAM" id="SSF52540">
    <property type="entry name" value="P-loop containing nucleoside triphosphate hydrolases"/>
    <property type="match status" value="1"/>
</dbReference>
<name>A0AAF0ZDQ4_9CHRO</name>
<dbReference type="AlphaFoldDB" id="A0AAF0ZDQ4"/>
<dbReference type="InterPro" id="IPR045455">
    <property type="entry name" value="NrS-1_pol-like_helicase"/>
</dbReference>
<organism evidence="5">
    <name type="scientific">Cyanobacterium aponinum AL20115</name>
    <dbReference type="NCBI Taxonomy" id="3090662"/>
    <lineage>
        <taxon>Bacteria</taxon>
        <taxon>Bacillati</taxon>
        <taxon>Cyanobacteriota</taxon>
        <taxon>Cyanophyceae</taxon>
        <taxon>Oscillatoriophycideae</taxon>
        <taxon>Chroococcales</taxon>
        <taxon>Geminocystaceae</taxon>
        <taxon>Cyanobacterium</taxon>
    </lineage>
</organism>
<feature type="compositionally biased region" description="Basic and acidic residues" evidence="3">
    <location>
        <begin position="781"/>
        <end position="793"/>
    </location>
</feature>
<protein>
    <submittedName>
        <fullName evidence="5">DUF5906 domain-containing protein</fullName>
    </submittedName>
</protein>
<dbReference type="InterPro" id="IPR027417">
    <property type="entry name" value="P-loop_NTPase"/>
</dbReference>
<keyword evidence="5" id="KW-0614">Plasmid</keyword>
<keyword evidence="2" id="KW-0067">ATP-binding</keyword>
<sequence length="878" mass="100535">MITENELIRAIDSIDLAVNTAIGEIVSKEMIPLWESEAAARSEGKKHSITLDYGKNYKVDRFITYHDGRDKKNSIPKYFNDGKWLKELPEDRSLFPLYHEDKISFAKDKWLPIHEGEKACDYALSRGLISVCFAGSLANDENYIKDKLILIKNSGVKGSIYFADNDQQGIKKAIKVRDLAFEIDFPFVILSIEKILWNAKKGDDFKEYSDSFPYHDSEMLKAQIESFIIQNKFDLINSSLSHKSECTEVISDTKVNKEAWLNIATKDLFKGHWISLNNILYKFNGSYYEEQETVIIKRMITNWCSNYTDEKGNKSKATPSCVENVFKWVNALFGVSPNQVNCEGIPLKNGYLTVTIIQETNKPKFDLKPYNHEVYFTYQSDVKYDPKASSESAIKLLECLDEPYKSLFIKSISTVLGFKEIRRRWDRIKALLLIGDGSNGKDTLREVISLILGEQGITSCSLNDFSQSRGFNIARLATNPKLNWSSENREINIDQIQALKQAITGDPLFIEGKGKDGFEVKLNTLFVFNSNHQPDLKGNQFAIQSRLTLIPFTKTYSMTPKIGELKADPRFKHDKEFLVNDVAVGFLNLLINAFGEVYQHGINYQESEQYFNEVITENNHLRQFVNDVGLEFTNDDTDRLTIGEIYSHLLEWYYKNGYCDFEDTKNDKKKTIWLIDDKKDPPIKASKNLSAKLLEIFPKAKVIRGKPVKIIGLGIKNAETINNKDSQGMSLGINRVFFGYKQGMSLGISEEKPQDSNKYHTQNLTQKQTEPNTQTHTQKIPKNDPKNTQKDTQENSQNPSKISPFDNLRYPKQKNNTTQKIGVSLEQRQLIEKFRKNNLGEFASDEQLLNVIGTYSGKTYHLLAEIPIELLKELLGEY</sequence>
<feature type="compositionally biased region" description="Basic and acidic residues" evidence="3">
    <location>
        <begin position="749"/>
        <end position="758"/>
    </location>
</feature>
<dbReference type="EMBL" id="CP138354">
    <property type="protein sequence ID" value="WPF90516.1"/>
    <property type="molecule type" value="Genomic_DNA"/>
</dbReference>
<accession>A0AAF0ZDQ4</accession>